<evidence type="ECO:0000313" key="2">
    <source>
        <dbReference type="Proteomes" id="UP001232584"/>
    </source>
</evidence>
<reference evidence="1 2" key="1">
    <citation type="submission" date="2023-07" db="EMBL/GenBank/DDBJ databases">
        <title>Genomic Encyclopedia of Type Strains, Phase IV (KMG-IV): sequencing the most valuable type-strain genomes for metagenomic binning, comparative biology and taxonomic classification.</title>
        <authorList>
            <person name="Goeker M."/>
        </authorList>
    </citation>
    <scope>NUCLEOTIDE SEQUENCE [LARGE SCALE GENOMIC DNA]</scope>
    <source>
        <strain evidence="1 2">DSM 15049</strain>
    </source>
</reference>
<gene>
    <name evidence="1" type="ORF">QOZ92_002696</name>
</gene>
<keyword evidence="2" id="KW-1185">Reference proteome</keyword>
<organism evidence="1 2">
    <name type="scientific">Paraclostridium ghonii</name>
    <dbReference type="NCBI Taxonomy" id="29358"/>
    <lineage>
        <taxon>Bacteria</taxon>
        <taxon>Bacillati</taxon>
        <taxon>Bacillota</taxon>
        <taxon>Clostridia</taxon>
        <taxon>Peptostreptococcales</taxon>
        <taxon>Peptostreptococcaceae</taxon>
        <taxon>Paraclostridium</taxon>
    </lineage>
</organism>
<dbReference type="Gene3D" id="3.30.1490.300">
    <property type="match status" value="1"/>
</dbReference>
<accession>A0ABU0N343</accession>
<dbReference type="Gene3D" id="3.30.420.40">
    <property type="match status" value="2"/>
</dbReference>
<comment type="caution">
    <text evidence="1">The sequence shown here is derived from an EMBL/GenBank/DDBJ whole genome shotgun (WGS) entry which is preliminary data.</text>
</comment>
<evidence type="ECO:0000313" key="1">
    <source>
        <dbReference type="EMBL" id="MDQ0557561.1"/>
    </source>
</evidence>
<dbReference type="RefSeq" id="WP_307508753.1">
    <property type="nucleotide sequence ID" value="NZ_BAAACE010000021.1"/>
</dbReference>
<protein>
    <submittedName>
        <fullName evidence="1">Type IV pilus assembly protein PilM</fullName>
    </submittedName>
</protein>
<dbReference type="Proteomes" id="UP001232584">
    <property type="component" value="Unassembled WGS sequence"/>
</dbReference>
<proteinExistence type="predicted"/>
<name>A0ABU0N343_9FIRM</name>
<dbReference type="EMBL" id="JAUSWG010000012">
    <property type="protein sequence ID" value="MDQ0557561.1"/>
    <property type="molecule type" value="Genomic_DNA"/>
</dbReference>
<sequence>MIKIKTLTIEIKENIVNMLVIEKYFGQIKFNIMKSFEFNQIDSNGIILDTEKLNEIIKNELSNFKIPCRRVSFAVQNESIINRNIKIINTGYKGDIKGLIEYELNEYMPINIKDYILKYKVLGEKEDFIYVQAILMPRDLVKNYKELSKLLKLKNENFNVNFDILNKLISNEEIELKEGKSLILDIGKTQTNVNLIENKFITNSYTLKNENIYDFLNDNLKEGYKKVYYYGVQNYDFTKTLNENFKLKKLLLKNVKRDDLNNFINNIGLV</sequence>